<organism evidence="2 3">
    <name type="scientific">Candidatus Flavonifractor intestinigallinarum</name>
    <dbReference type="NCBI Taxonomy" id="2838586"/>
    <lineage>
        <taxon>Bacteria</taxon>
        <taxon>Bacillati</taxon>
        <taxon>Bacillota</taxon>
        <taxon>Clostridia</taxon>
        <taxon>Eubacteriales</taxon>
        <taxon>Oscillospiraceae</taxon>
        <taxon>Flavonifractor</taxon>
    </lineage>
</organism>
<dbReference type="Proteomes" id="UP000823921">
    <property type="component" value="Unassembled WGS sequence"/>
</dbReference>
<proteinExistence type="predicted"/>
<dbReference type="EMBL" id="DWXO01000077">
    <property type="protein sequence ID" value="HJB80886.1"/>
    <property type="molecule type" value="Genomic_DNA"/>
</dbReference>
<dbReference type="Pfam" id="PF07238">
    <property type="entry name" value="PilZ"/>
    <property type="match status" value="1"/>
</dbReference>
<protein>
    <submittedName>
        <fullName evidence="2">PilZ domain-containing protein</fullName>
    </submittedName>
</protein>
<evidence type="ECO:0000313" key="2">
    <source>
        <dbReference type="EMBL" id="HJB80886.1"/>
    </source>
</evidence>
<dbReference type="AlphaFoldDB" id="A0A9D2SBS5"/>
<sequence>MTYKYLMFDSRGNLVAHATSVYAPRGKEWKMVIDDDDVEEAAKHSYLSLVGDSDAVPAMEGRILRWEGKTVVLEPVRPLEQKDRQNLRVPARFVSYLYSVSGTWKGRVPIVSHDLSSGGLAFFCPRSLQVGEQVQVVIPVTANPLLLDMEILRCRSGPGQDLLYAGKFLSMLREAESMVREAVFHLQRQKN</sequence>
<evidence type="ECO:0000313" key="3">
    <source>
        <dbReference type="Proteomes" id="UP000823921"/>
    </source>
</evidence>
<dbReference type="GO" id="GO:0035438">
    <property type="term" value="F:cyclic-di-GMP binding"/>
    <property type="evidence" value="ECO:0007669"/>
    <property type="project" value="InterPro"/>
</dbReference>
<accession>A0A9D2SBS5</accession>
<gene>
    <name evidence="2" type="ORF">H9712_07865</name>
</gene>
<name>A0A9D2SBS5_9FIRM</name>
<reference evidence="2" key="1">
    <citation type="journal article" date="2021" name="PeerJ">
        <title>Extensive microbial diversity within the chicken gut microbiome revealed by metagenomics and culture.</title>
        <authorList>
            <person name="Gilroy R."/>
            <person name="Ravi A."/>
            <person name="Getino M."/>
            <person name="Pursley I."/>
            <person name="Horton D.L."/>
            <person name="Alikhan N.F."/>
            <person name="Baker D."/>
            <person name="Gharbi K."/>
            <person name="Hall N."/>
            <person name="Watson M."/>
            <person name="Adriaenssens E.M."/>
            <person name="Foster-Nyarko E."/>
            <person name="Jarju S."/>
            <person name="Secka A."/>
            <person name="Antonio M."/>
            <person name="Oren A."/>
            <person name="Chaudhuri R.R."/>
            <person name="La Ragione R."/>
            <person name="Hildebrand F."/>
            <person name="Pallen M.J."/>
        </authorList>
    </citation>
    <scope>NUCLEOTIDE SEQUENCE</scope>
    <source>
        <strain evidence="2">CHK192-8294</strain>
    </source>
</reference>
<dbReference type="InterPro" id="IPR009875">
    <property type="entry name" value="PilZ_domain"/>
</dbReference>
<feature type="domain" description="PilZ" evidence="1">
    <location>
        <begin position="83"/>
        <end position="184"/>
    </location>
</feature>
<comment type="caution">
    <text evidence="2">The sequence shown here is derived from an EMBL/GenBank/DDBJ whole genome shotgun (WGS) entry which is preliminary data.</text>
</comment>
<evidence type="ECO:0000259" key="1">
    <source>
        <dbReference type="Pfam" id="PF07238"/>
    </source>
</evidence>
<reference evidence="2" key="2">
    <citation type="submission" date="2021-04" db="EMBL/GenBank/DDBJ databases">
        <authorList>
            <person name="Gilroy R."/>
        </authorList>
    </citation>
    <scope>NUCLEOTIDE SEQUENCE</scope>
    <source>
        <strain evidence="2">CHK192-8294</strain>
    </source>
</reference>